<evidence type="ECO:0000313" key="1">
    <source>
        <dbReference type="EMBL" id="OHA50499.1"/>
    </source>
</evidence>
<comment type="caution">
    <text evidence="1">The sequence shown here is derived from an EMBL/GenBank/DDBJ whole genome shotgun (WGS) entry which is preliminary data.</text>
</comment>
<organism evidence="1 2">
    <name type="scientific">Candidatus Terrybacteria bacterium RIFCSPLOWO2_01_FULL_40_23</name>
    <dbReference type="NCBI Taxonomy" id="1802366"/>
    <lineage>
        <taxon>Bacteria</taxon>
        <taxon>Candidatus Terryibacteriota</taxon>
    </lineage>
</organism>
<reference evidence="1 2" key="1">
    <citation type="journal article" date="2016" name="Nat. Commun.">
        <title>Thousands of microbial genomes shed light on interconnected biogeochemical processes in an aquifer system.</title>
        <authorList>
            <person name="Anantharaman K."/>
            <person name="Brown C.T."/>
            <person name="Hug L.A."/>
            <person name="Sharon I."/>
            <person name="Castelle C.J."/>
            <person name="Probst A.J."/>
            <person name="Thomas B.C."/>
            <person name="Singh A."/>
            <person name="Wilkins M.J."/>
            <person name="Karaoz U."/>
            <person name="Brodie E.L."/>
            <person name="Williams K.H."/>
            <person name="Hubbard S.S."/>
            <person name="Banfield J.F."/>
        </authorList>
    </citation>
    <scope>NUCLEOTIDE SEQUENCE [LARGE SCALE GENOMIC DNA]</scope>
</reference>
<proteinExistence type="predicted"/>
<protein>
    <submittedName>
        <fullName evidence="1">Uncharacterized protein</fullName>
    </submittedName>
</protein>
<dbReference type="EMBL" id="MHSW01000035">
    <property type="protein sequence ID" value="OHA50499.1"/>
    <property type="molecule type" value="Genomic_DNA"/>
</dbReference>
<dbReference type="AlphaFoldDB" id="A0A1G2PRX7"/>
<name>A0A1G2PRX7_9BACT</name>
<sequence length="67" mass="8028">MIFITNKLFRLFSSRQRGTPRLSDVLSEQVGRFDPIRQPAEHRTPCQNDLRNRSKAIRDTKYNIKFY</sequence>
<accession>A0A1G2PRX7</accession>
<evidence type="ECO:0000313" key="2">
    <source>
        <dbReference type="Proteomes" id="UP000176951"/>
    </source>
</evidence>
<dbReference type="Proteomes" id="UP000176951">
    <property type="component" value="Unassembled WGS sequence"/>
</dbReference>
<gene>
    <name evidence="1" type="ORF">A3A97_01270</name>
</gene>